<keyword evidence="3" id="KW-0444">Lipid biosynthesis</keyword>
<keyword evidence="10" id="KW-0275">Fatty acid biosynthesis</keyword>
<evidence type="ECO:0000256" key="4">
    <source>
        <dbReference type="ARBA" id="ARBA00022832"/>
    </source>
</evidence>
<keyword evidence="5" id="KW-0521">NADP</keyword>
<dbReference type="EC" id="1.3.1.104" evidence="11"/>
<reference evidence="16" key="1">
    <citation type="submission" date="2021-02" db="EMBL/GenBank/DDBJ databases">
        <authorList>
            <person name="Nowell W R."/>
        </authorList>
    </citation>
    <scope>NUCLEOTIDE SEQUENCE</scope>
</reference>
<comment type="similarity">
    <text evidence="2">Belongs to the zinc-containing alcohol dehydrogenase family. Quinone oxidoreductase subfamily.</text>
</comment>
<evidence type="ECO:0000256" key="1">
    <source>
        <dbReference type="ARBA" id="ARBA00004173"/>
    </source>
</evidence>
<dbReference type="FunFam" id="3.40.50.720:FF:000112">
    <property type="entry name" value="Enoyl-[acyl-carrier-protein] reductase 1, mitochondrial"/>
    <property type="match status" value="1"/>
</dbReference>
<dbReference type="EMBL" id="CAJNOW010007679">
    <property type="protein sequence ID" value="CAF1520113.1"/>
    <property type="molecule type" value="Genomic_DNA"/>
</dbReference>
<evidence type="ECO:0000256" key="12">
    <source>
        <dbReference type="ARBA" id="ARBA00041058"/>
    </source>
</evidence>
<proteinExistence type="inferred from homology"/>
<evidence type="ECO:0000313" key="16">
    <source>
        <dbReference type="EMBL" id="CAF1520113.1"/>
    </source>
</evidence>
<dbReference type="InterPro" id="IPR020843">
    <property type="entry name" value="ER"/>
</dbReference>
<organism evidence="16 17">
    <name type="scientific">Rotaria magnacalcarata</name>
    <dbReference type="NCBI Taxonomy" id="392030"/>
    <lineage>
        <taxon>Eukaryota</taxon>
        <taxon>Metazoa</taxon>
        <taxon>Spiralia</taxon>
        <taxon>Gnathifera</taxon>
        <taxon>Rotifera</taxon>
        <taxon>Eurotatoria</taxon>
        <taxon>Bdelloidea</taxon>
        <taxon>Philodinida</taxon>
        <taxon>Philodinidae</taxon>
        <taxon>Rotaria</taxon>
    </lineage>
</organism>
<comment type="caution">
    <text evidence="16">The sequence shown here is derived from an EMBL/GenBank/DDBJ whole genome shotgun (WGS) entry which is preliminary data.</text>
</comment>
<accession>A0A815USD8</accession>
<dbReference type="PANTHER" id="PTHR43981:SF2">
    <property type="entry name" value="ENOYL-[ACYL-CARRIER-PROTEIN] REDUCTASE, MITOCHONDRIAL"/>
    <property type="match status" value="1"/>
</dbReference>
<dbReference type="SUPFAM" id="SSF51735">
    <property type="entry name" value="NAD(P)-binding Rossmann-fold domains"/>
    <property type="match status" value="1"/>
</dbReference>
<evidence type="ECO:0000256" key="6">
    <source>
        <dbReference type="ARBA" id="ARBA00022946"/>
    </source>
</evidence>
<dbReference type="Gene3D" id="3.40.50.720">
    <property type="entry name" value="NAD(P)-binding Rossmann-like Domain"/>
    <property type="match status" value="1"/>
</dbReference>
<evidence type="ECO:0000256" key="11">
    <source>
        <dbReference type="ARBA" id="ARBA00038963"/>
    </source>
</evidence>
<protein>
    <recommendedName>
        <fullName evidence="12">Enoyl-[acyl-carrier-protein] reductase, mitochondrial</fullName>
        <ecNumber evidence="11">1.3.1.104</ecNumber>
    </recommendedName>
    <alternativeName>
        <fullName evidence="13">2-enoyl thioester reductase</fullName>
    </alternativeName>
</protein>
<dbReference type="InterPro" id="IPR036291">
    <property type="entry name" value="NAD(P)-bd_dom_sf"/>
</dbReference>
<dbReference type="GO" id="GO:0005739">
    <property type="term" value="C:mitochondrion"/>
    <property type="evidence" value="ECO:0007669"/>
    <property type="project" value="UniProtKB-SubCell"/>
</dbReference>
<dbReference type="AlphaFoldDB" id="A0A815USD8"/>
<dbReference type="SMART" id="SM00829">
    <property type="entry name" value="PKS_ER"/>
    <property type="match status" value="1"/>
</dbReference>
<evidence type="ECO:0000256" key="5">
    <source>
        <dbReference type="ARBA" id="ARBA00022857"/>
    </source>
</evidence>
<dbReference type="PANTHER" id="PTHR43981">
    <property type="entry name" value="ENOYL-[ACYL-CARRIER-PROTEIN] REDUCTASE, MITOCHONDRIAL"/>
    <property type="match status" value="1"/>
</dbReference>
<dbReference type="Proteomes" id="UP000663834">
    <property type="component" value="Unassembled WGS sequence"/>
</dbReference>
<keyword evidence="4" id="KW-0276">Fatty acid metabolism</keyword>
<evidence type="ECO:0000259" key="15">
    <source>
        <dbReference type="SMART" id="SM00829"/>
    </source>
</evidence>
<dbReference type="Pfam" id="PF00107">
    <property type="entry name" value="ADH_zinc_N"/>
    <property type="match status" value="1"/>
</dbReference>
<gene>
    <name evidence="16" type="ORF">KQP761_LOCUS15650</name>
</gene>
<sequence>MRKLNFILDNMRSSLVLFKRFQTLFHTRLASSYVVQELQADQYGAPNEVLKLNQTTSIDASQLKPNDVLIKLLASPINPADINMIEGKYALLPSSLPATFGNEGVFQVVDHRASDEQVRPGDWVLPKILDWGKWRSYGIVSINDLIKIPSDIGVESAATLSVNPCTAYRLLKDFVTLEKGDTIIQNGGNSGVGQAVIQLGKLWNINVVSIVRNREQGMNELVDYLKSLGAEHVYVEEDLRKEALRKTLWSTIPRPKLGLNCVGGRATSDLLRVLDKSATLVTYGGMSKQPVTVPTAEFIFNDLNCRGFWMSRWKAENYKGSQFAQMLYELIDSIRRNELKAPHCEKFLLSDYKAAVEQAQKPLNTTKVLLTVE</sequence>
<name>A0A815USD8_9BILA</name>
<dbReference type="InterPro" id="IPR013149">
    <property type="entry name" value="ADH-like_C"/>
</dbReference>
<dbReference type="InterPro" id="IPR013154">
    <property type="entry name" value="ADH-like_N"/>
</dbReference>
<dbReference type="GO" id="GO:0006633">
    <property type="term" value="P:fatty acid biosynthetic process"/>
    <property type="evidence" value="ECO:0007669"/>
    <property type="project" value="UniProtKB-KW"/>
</dbReference>
<evidence type="ECO:0000313" key="17">
    <source>
        <dbReference type="Proteomes" id="UP000663834"/>
    </source>
</evidence>
<keyword evidence="6" id="KW-0809">Transit peptide</keyword>
<comment type="subcellular location">
    <subcellularLocation>
        <location evidence="1">Mitochondrion</location>
    </subcellularLocation>
</comment>
<evidence type="ECO:0000256" key="3">
    <source>
        <dbReference type="ARBA" id="ARBA00022516"/>
    </source>
</evidence>
<comment type="catalytic activity">
    <reaction evidence="14">
        <text>a 2,3-saturated acyl-[ACP] + NADP(+) = a (2E)-enoyl-[ACP] + NADPH + H(+)</text>
        <dbReference type="Rhea" id="RHEA:22564"/>
        <dbReference type="Rhea" id="RHEA-COMP:9925"/>
        <dbReference type="Rhea" id="RHEA-COMP:9926"/>
        <dbReference type="ChEBI" id="CHEBI:15378"/>
        <dbReference type="ChEBI" id="CHEBI:57783"/>
        <dbReference type="ChEBI" id="CHEBI:58349"/>
        <dbReference type="ChEBI" id="CHEBI:78784"/>
        <dbReference type="ChEBI" id="CHEBI:78785"/>
        <dbReference type="EC" id="1.3.1.104"/>
    </reaction>
</comment>
<evidence type="ECO:0000256" key="10">
    <source>
        <dbReference type="ARBA" id="ARBA00023160"/>
    </source>
</evidence>
<dbReference type="Pfam" id="PF08240">
    <property type="entry name" value="ADH_N"/>
    <property type="match status" value="1"/>
</dbReference>
<dbReference type="CDD" id="cd08290">
    <property type="entry name" value="ETR"/>
    <property type="match status" value="1"/>
</dbReference>
<keyword evidence="8" id="KW-0443">Lipid metabolism</keyword>
<evidence type="ECO:0000256" key="7">
    <source>
        <dbReference type="ARBA" id="ARBA00023002"/>
    </source>
</evidence>
<evidence type="ECO:0000256" key="14">
    <source>
        <dbReference type="ARBA" id="ARBA00048843"/>
    </source>
</evidence>
<evidence type="ECO:0000256" key="9">
    <source>
        <dbReference type="ARBA" id="ARBA00023128"/>
    </source>
</evidence>
<dbReference type="InterPro" id="IPR051034">
    <property type="entry name" value="Mito_Enoyl-ACP_Reductase"/>
</dbReference>
<dbReference type="OrthoDB" id="7482721at2759"/>
<keyword evidence="7" id="KW-0560">Oxidoreductase</keyword>
<evidence type="ECO:0000256" key="8">
    <source>
        <dbReference type="ARBA" id="ARBA00023098"/>
    </source>
</evidence>
<evidence type="ECO:0000256" key="13">
    <source>
        <dbReference type="ARBA" id="ARBA00042123"/>
    </source>
</evidence>
<feature type="domain" description="Enoyl reductase (ER)" evidence="15">
    <location>
        <begin position="45"/>
        <end position="370"/>
    </location>
</feature>
<dbReference type="GO" id="GO:0141148">
    <property type="term" value="F:enoyl-[acyl-carrier-protein] reductase (NADPH) activity"/>
    <property type="evidence" value="ECO:0007669"/>
    <property type="project" value="UniProtKB-EC"/>
</dbReference>
<keyword evidence="9" id="KW-0496">Mitochondrion</keyword>
<dbReference type="Gene3D" id="3.90.180.10">
    <property type="entry name" value="Medium-chain alcohol dehydrogenases, catalytic domain"/>
    <property type="match status" value="1"/>
</dbReference>
<evidence type="ECO:0000256" key="2">
    <source>
        <dbReference type="ARBA" id="ARBA00010371"/>
    </source>
</evidence>
<dbReference type="InterPro" id="IPR011032">
    <property type="entry name" value="GroES-like_sf"/>
</dbReference>
<dbReference type="SUPFAM" id="SSF50129">
    <property type="entry name" value="GroES-like"/>
    <property type="match status" value="1"/>
</dbReference>